<dbReference type="InterPro" id="IPR036589">
    <property type="entry name" value="HCY_dom_sf"/>
</dbReference>
<evidence type="ECO:0000313" key="8">
    <source>
        <dbReference type="EMBL" id="ORY20916.1"/>
    </source>
</evidence>
<accession>A0A1Y2AEJ9</accession>
<dbReference type="PROSITE" id="PS50970">
    <property type="entry name" value="HCY"/>
    <property type="match status" value="1"/>
</dbReference>
<dbReference type="InParanoid" id="A0A1Y2AEJ9"/>
<comment type="caution">
    <text evidence="8">The sequence shown here is derived from an EMBL/GenBank/DDBJ whole genome shotgun (WGS) entry which is preliminary data.</text>
</comment>
<dbReference type="InterPro" id="IPR051486">
    <property type="entry name" value="Hcy_S-methyltransferase"/>
</dbReference>
<feature type="region of interest" description="Disordered" evidence="6">
    <location>
        <begin position="120"/>
        <end position="189"/>
    </location>
</feature>
<dbReference type="EMBL" id="MCFC01000122">
    <property type="protein sequence ID" value="ORY20916.1"/>
    <property type="molecule type" value="Genomic_DNA"/>
</dbReference>
<evidence type="ECO:0000256" key="3">
    <source>
        <dbReference type="ARBA" id="ARBA00022723"/>
    </source>
</evidence>
<dbReference type="Proteomes" id="UP000193986">
    <property type="component" value="Unassembled WGS sequence"/>
</dbReference>
<feature type="compositionally biased region" description="Low complexity" evidence="6">
    <location>
        <begin position="130"/>
        <end position="149"/>
    </location>
</feature>
<dbReference type="PANTHER" id="PTHR46015">
    <property type="entry name" value="ZGC:172121"/>
    <property type="match status" value="1"/>
</dbReference>
<evidence type="ECO:0000256" key="1">
    <source>
        <dbReference type="ARBA" id="ARBA00022603"/>
    </source>
</evidence>
<evidence type="ECO:0000256" key="5">
    <source>
        <dbReference type="PROSITE-ProRule" id="PRU00333"/>
    </source>
</evidence>
<dbReference type="GO" id="GO:0008898">
    <property type="term" value="F:S-adenosylmethionine-homocysteine S-methyltransferase activity"/>
    <property type="evidence" value="ECO:0007669"/>
    <property type="project" value="TreeGrafter"/>
</dbReference>
<reference evidence="8 9" key="1">
    <citation type="submission" date="2016-07" db="EMBL/GenBank/DDBJ databases">
        <title>Pervasive Adenine N6-methylation of Active Genes in Fungi.</title>
        <authorList>
            <consortium name="DOE Joint Genome Institute"/>
            <person name="Mondo S.J."/>
            <person name="Dannebaum R.O."/>
            <person name="Kuo R.C."/>
            <person name="Labutti K."/>
            <person name="Haridas S."/>
            <person name="Kuo A."/>
            <person name="Salamov A."/>
            <person name="Ahrendt S.R."/>
            <person name="Lipzen A."/>
            <person name="Sullivan W."/>
            <person name="Andreopoulos W.B."/>
            <person name="Clum A."/>
            <person name="Lindquist E."/>
            <person name="Daum C."/>
            <person name="Ramamoorthy G.K."/>
            <person name="Gryganskyi A."/>
            <person name="Culley D."/>
            <person name="Magnuson J.K."/>
            <person name="James T.Y."/>
            <person name="O'Malley M.A."/>
            <person name="Stajich J.E."/>
            <person name="Spatafora J.W."/>
            <person name="Visel A."/>
            <person name="Grigoriev I.V."/>
        </authorList>
    </citation>
    <scope>NUCLEOTIDE SEQUENCE [LARGE SCALE GENOMIC DNA]</scope>
    <source>
        <strain evidence="8 9">68-887.2</strain>
    </source>
</reference>
<keyword evidence="2 5" id="KW-0808">Transferase</keyword>
<dbReference type="GO" id="GO:0046872">
    <property type="term" value="F:metal ion binding"/>
    <property type="evidence" value="ECO:0007669"/>
    <property type="project" value="UniProtKB-KW"/>
</dbReference>
<name>A0A1Y2AEJ9_9TREE</name>
<evidence type="ECO:0000256" key="4">
    <source>
        <dbReference type="ARBA" id="ARBA00022833"/>
    </source>
</evidence>
<gene>
    <name evidence="8" type="ORF">BCR39DRAFT_554570</name>
</gene>
<feature type="binding site" evidence="5">
    <location>
        <position position="445"/>
    </location>
    <ligand>
        <name>Zn(2+)</name>
        <dbReference type="ChEBI" id="CHEBI:29105"/>
    </ligand>
</feature>
<keyword evidence="1 5" id="KW-0489">Methyltransferase</keyword>
<evidence type="ECO:0000256" key="6">
    <source>
        <dbReference type="SAM" id="MobiDB-lite"/>
    </source>
</evidence>
<feature type="domain" description="Hcy-binding" evidence="7">
    <location>
        <begin position="1"/>
        <end position="460"/>
    </location>
</feature>
<evidence type="ECO:0000256" key="2">
    <source>
        <dbReference type="ARBA" id="ARBA00022679"/>
    </source>
</evidence>
<dbReference type="PANTHER" id="PTHR46015:SF1">
    <property type="entry name" value="HOMOCYSTEINE S-METHYLTRANSFERASE-LIKE ISOFORM 1"/>
    <property type="match status" value="1"/>
</dbReference>
<feature type="compositionally biased region" description="Low complexity" evidence="6">
    <location>
        <begin position="157"/>
        <end position="182"/>
    </location>
</feature>
<organism evidence="8 9">
    <name type="scientific">Naematelia encephala</name>
    <dbReference type="NCBI Taxonomy" id="71784"/>
    <lineage>
        <taxon>Eukaryota</taxon>
        <taxon>Fungi</taxon>
        <taxon>Dikarya</taxon>
        <taxon>Basidiomycota</taxon>
        <taxon>Agaricomycotina</taxon>
        <taxon>Tremellomycetes</taxon>
        <taxon>Tremellales</taxon>
        <taxon>Naemateliaceae</taxon>
        <taxon>Naematelia</taxon>
    </lineage>
</organism>
<evidence type="ECO:0000259" key="7">
    <source>
        <dbReference type="PROSITE" id="PS50970"/>
    </source>
</evidence>
<dbReference type="SUPFAM" id="SSF82282">
    <property type="entry name" value="Homocysteine S-methyltransferase"/>
    <property type="match status" value="2"/>
</dbReference>
<dbReference type="FunCoup" id="A0A1Y2AEJ9">
    <property type="interactions" value="13"/>
</dbReference>
<dbReference type="STRING" id="71784.A0A1Y2AEJ9"/>
<keyword evidence="9" id="KW-1185">Reference proteome</keyword>
<dbReference type="GO" id="GO:0032259">
    <property type="term" value="P:methylation"/>
    <property type="evidence" value="ECO:0007669"/>
    <property type="project" value="UniProtKB-KW"/>
</dbReference>
<dbReference type="OrthoDB" id="261426at2759"/>
<keyword evidence="4 5" id="KW-0862">Zinc</keyword>
<keyword evidence="3 5" id="KW-0479">Metal-binding</keyword>
<proteinExistence type="predicted"/>
<comment type="cofactor">
    <cofactor evidence="5">
        <name>Zn(2+)</name>
        <dbReference type="ChEBI" id="CHEBI:29105"/>
    </cofactor>
</comment>
<evidence type="ECO:0000313" key="9">
    <source>
        <dbReference type="Proteomes" id="UP000193986"/>
    </source>
</evidence>
<dbReference type="GO" id="GO:0033528">
    <property type="term" value="P:S-methylmethionine cycle"/>
    <property type="evidence" value="ECO:0007669"/>
    <property type="project" value="TreeGrafter"/>
</dbReference>
<dbReference type="Pfam" id="PF02574">
    <property type="entry name" value="S-methyl_trans"/>
    <property type="match status" value="2"/>
</dbReference>
<sequence>MSTKPILLLDGGMGTTLESLGADVSNPLWGCQLVHSDPETISSVHRGFLDAGADIIETATYQMTLDLLVAQGHSVDQAKTIMRSAVHLADAQTKVTNRPKVVALSIGPLGATLQPGQEYAGNYPSPYGPFSPSTSISTSTSTSTSTPTSVSPPVPTPVSTFTATSTLTSTSTSSTSEFVTSTNQCPNPVEEDSAEEALTEFHLDRLRVFALHEPTWRTIEWIAFETIPLIREIKAIRRAMTRLKSELEITYGTKDGDGEIAYGTDNAGGEIIDGMENGQGEITFDSGDKHRDRKKEARRWYDKKFWITSAYPLGQHGTKSPNGQSVSTSTIVHSLLDPMIDGDTPNGVGINCTNPTYLSRLVHEFTQATTQSLQGTTAKMETEMDMDMDRPYFVLYPDGGNVYDVVTRQWSEGKLAPNDWAAGIASVVESLKNEDAWGGIIVGGCCKAGFNEIKALRTALDEIS</sequence>
<dbReference type="InterPro" id="IPR003726">
    <property type="entry name" value="HCY_dom"/>
</dbReference>
<feature type="binding site" evidence="5">
    <location>
        <position position="352"/>
    </location>
    <ligand>
        <name>Zn(2+)</name>
        <dbReference type="ChEBI" id="CHEBI:29105"/>
    </ligand>
</feature>
<dbReference type="Gene3D" id="3.20.20.330">
    <property type="entry name" value="Homocysteine-binding-like domain"/>
    <property type="match status" value="1"/>
</dbReference>
<dbReference type="AlphaFoldDB" id="A0A1Y2AEJ9"/>
<feature type="binding site" evidence="5">
    <location>
        <position position="446"/>
    </location>
    <ligand>
        <name>Zn(2+)</name>
        <dbReference type="ChEBI" id="CHEBI:29105"/>
    </ligand>
</feature>
<protein>
    <submittedName>
        <fullName evidence="8">Homocysteine S-methyltransferase</fullName>
    </submittedName>
</protein>
<dbReference type="GO" id="GO:0009086">
    <property type="term" value="P:methionine biosynthetic process"/>
    <property type="evidence" value="ECO:0007669"/>
    <property type="project" value="TreeGrafter"/>
</dbReference>